<evidence type="ECO:0000256" key="7">
    <source>
        <dbReference type="ARBA" id="ARBA00022989"/>
    </source>
</evidence>
<dbReference type="InterPro" id="IPR021825">
    <property type="entry name" value="RETICULATA-related"/>
</dbReference>
<keyword evidence="11" id="KW-1185">Reference proteome</keyword>
<accession>A0ABQ9BVB7</accession>
<keyword evidence="3" id="KW-0150">Chloroplast</keyword>
<evidence type="ECO:0008006" key="12">
    <source>
        <dbReference type="Google" id="ProtNLM"/>
    </source>
</evidence>
<dbReference type="Proteomes" id="UP001141253">
    <property type="component" value="Chromosome 3"/>
</dbReference>
<dbReference type="Pfam" id="PF11891">
    <property type="entry name" value="RETICULATA-like"/>
    <property type="match status" value="1"/>
</dbReference>
<evidence type="ECO:0000313" key="10">
    <source>
        <dbReference type="EMBL" id="KAJ6389705.1"/>
    </source>
</evidence>
<keyword evidence="7" id="KW-1133">Transmembrane helix</keyword>
<protein>
    <recommendedName>
        <fullName evidence="12">Protein RETICULATA-RELATED 1, chloroplastic-like</fullName>
    </recommendedName>
</protein>
<name>A0ABQ9BVB7_9ROSI</name>
<keyword evidence="6" id="KW-0809">Transit peptide</keyword>
<dbReference type="EMBL" id="JAPFFI010000007">
    <property type="protein sequence ID" value="KAJ6389705.1"/>
    <property type="molecule type" value="Genomic_DNA"/>
</dbReference>
<reference evidence="10" key="1">
    <citation type="submission" date="2022-10" db="EMBL/GenBank/DDBJ databases">
        <authorList>
            <person name="Hyden B.L."/>
            <person name="Feng K."/>
            <person name="Yates T."/>
            <person name="Jawdy S."/>
            <person name="Smart L.B."/>
            <person name="Muchero W."/>
        </authorList>
    </citation>
    <scope>NUCLEOTIDE SEQUENCE</scope>
    <source>
        <tissue evidence="10">Shoot tip</tissue>
    </source>
</reference>
<feature type="compositionally biased region" description="Acidic residues" evidence="9">
    <location>
        <begin position="166"/>
        <end position="184"/>
    </location>
</feature>
<evidence type="ECO:0000256" key="9">
    <source>
        <dbReference type="SAM" id="MobiDB-lite"/>
    </source>
</evidence>
<organism evidence="10 11">
    <name type="scientific">Salix suchowensis</name>
    <dbReference type="NCBI Taxonomy" id="1278906"/>
    <lineage>
        <taxon>Eukaryota</taxon>
        <taxon>Viridiplantae</taxon>
        <taxon>Streptophyta</taxon>
        <taxon>Embryophyta</taxon>
        <taxon>Tracheophyta</taxon>
        <taxon>Spermatophyta</taxon>
        <taxon>Magnoliopsida</taxon>
        <taxon>eudicotyledons</taxon>
        <taxon>Gunneridae</taxon>
        <taxon>Pentapetalae</taxon>
        <taxon>rosids</taxon>
        <taxon>fabids</taxon>
        <taxon>Malpighiales</taxon>
        <taxon>Salicaceae</taxon>
        <taxon>Saliceae</taxon>
        <taxon>Salix</taxon>
    </lineage>
</organism>
<proteinExistence type="inferred from homology"/>
<comment type="subcellular location">
    <subcellularLocation>
        <location evidence="1">Plastid</location>
        <location evidence="1">Chloroplast membrane</location>
        <topology evidence="1">Multi-pass membrane protein</topology>
    </subcellularLocation>
</comment>
<evidence type="ECO:0000256" key="8">
    <source>
        <dbReference type="ARBA" id="ARBA00023136"/>
    </source>
</evidence>
<evidence type="ECO:0000256" key="4">
    <source>
        <dbReference type="ARBA" id="ARBA00022640"/>
    </source>
</evidence>
<keyword evidence="4" id="KW-0934">Plastid</keyword>
<evidence type="ECO:0000313" key="11">
    <source>
        <dbReference type="Proteomes" id="UP001141253"/>
    </source>
</evidence>
<keyword evidence="8" id="KW-0472">Membrane</keyword>
<evidence type="ECO:0000256" key="6">
    <source>
        <dbReference type="ARBA" id="ARBA00022946"/>
    </source>
</evidence>
<feature type="region of interest" description="Disordered" evidence="9">
    <location>
        <begin position="158"/>
        <end position="184"/>
    </location>
</feature>
<comment type="similarity">
    <text evidence="2">Belongs to the RETICULATA family.</text>
</comment>
<reference evidence="10" key="2">
    <citation type="journal article" date="2023" name="Int. J. Mol. Sci.">
        <title>De Novo Assembly and Annotation of 11 Diverse Shrub Willow (Salix) Genomes Reveals Novel Gene Organization in Sex-Linked Regions.</title>
        <authorList>
            <person name="Hyden B."/>
            <person name="Feng K."/>
            <person name="Yates T.B."/>
            <person name="Jawdy S."/>
            <person name="Cereghino C."/>
            <person name="Smart L.B."/>
            <person name="Muchero W."/>
        </authorList>
    </citation>
    <scope>NUCLEOTIDE SEQUENCE</scope>
    <source>
        <tissue evidence="10">Shoot tip</tissue>
    </source>
</reference>
<feature type="compositionally biased region" description="Basic residues" evidence="9">
    <location>
        <begin position="537"/>
        <end position="551"/>
    </location>
</feature>
<dbReference type="PANTHER" id="PTHR31038:SF2">
    <property type="entry name" value="PROTEIN RETICULATA-RELATED 1, CHLOROPLASTIC"/>
    <property type="match status" value="1"/>
</dbReference>
<comment type="caution">
    <text evidence="10">The sequence shown here is derived from an EMBL/GenBank/DDBJ whole genome shotgun (WGS) entry which is preliminary data.</text>
</comment>
<sequence length="551" mass="60369">MPHFVLQTAQVPTPTSRAILSLKPTFPIPQLCHLRRRVRSNRNLDLKCSSSSSSSCPMIDGGGDSVAALERCFSAPPAPVVADFGPVMKGKFGSLGAVTLEKGKLDMSQKQSQSTPERTVLNLQKCDGSLRSSMLLPLKFNGRDSVALGGGGGDIGKHINHGGGDGGDDDGDDDDYFDDFDEGDEGDEGGLFRRRIFLEELFDRKFVDAVLNEWHKTVMDLPAGFRQAYEMGLVSSAQMVKFLAINARPTTTRFISRALPQAISRAFIGRMIADPAFLYRLLLEQAATIGCSVWWELKNRKNRIKQEWDLALINVLTVTACNALVVWSLAPCRSYGNTFQFDLQNTLQKLPNNIFEKSYPLREFDLQKRIHSFFYKAAELCMVGLTAGAMQGSLTNLLASKKDRLSVSIPPMSTYALGYGAFLGLYANLRYQLLCGIDRAVVNHFDVIGVALVFSTALRILNAQVGETSRLAWLGLEPDPLVQSDDLLKAYNRSSGDATASSSKWFISKKALVSGLGLLGIKQGNADSINGESPAPKVRRKRVVRKKASPS</sequence>
<evidence type="ECO:0000256" key="5">
    <source>
        <dbReference type="ARBA" id="ARBA00022692"/>
    </source>
</evidence>
<keyword evidence="5" id="KW-0812">Transmembrane</keyword>
<evidence type="ECO:0000256" key="1">
    <source>
        <dbReference type="ARBA" id="ARBA00004508"/>
    </source>
</evidence>
<feature type="region of interest" description="Disordered" evidence="9">
    <location>
        <begin position="524"/>
        <end position="551"/>
    </location>
</feature>
<evidence type="ECO:0000256" key="2">
    <source>
        <dbReference type="ARBA" id="ARBA00010793"/>
    </source>
</evidence>
<dbReference type="PANTHER" id="PTHR31038">
    <property type="entry name" value="EXPRESSED PROTEIN-RELATED"/>
    <property type="match status" value="1"/>
</dbReference>
<evidence type="ECO:0000256" key="3">
    <source>
        <dbReference type="ARBA" id="ARBA00022528"/>
    </source>
</evidence>
<gene>
    <name evidence="10" type="ORF">OIU77_027933</name>
</gene>